<dbReference type="PROSITE" id="PS50215">
    <property type="entry name" value="ADAM_MEPRO"/>
    <property type="match status" value="1"/>
</dbReference>
<keyword evidence="5 7" id="KW-0862">Zinc</keyword>
<feature type="binding site" evidence="7">
    <location>
        <position position="329"/>
    </location>
    <ligand>
        <name>Zn(2+)</name>
        <dbReference type="ChEBI" id="CHEBI:29105"/>
        <note>catalytic</note>
    </ligand>
</feature>
<evidence type="ECO:0000256" key="1">
    <source>
        <dbReference type="ARBA" id="ARBA00006629"/>
    </source>
</evidence>
<comment type="similarity">
    <text evidence="1">Belongs to the venom metalloproteinase (M12B) family.</text>
</comment>
<dbReference type="Gene3D" id="3.40.390.10">
    <property type="entry name" value="Collagenase (Catalytic Domain)"/>
    <property type="match status" value="1"/>
</dbReference>
<dbReference type="GO" id="GO:0046872">
    <property type="term" value="F:metal ion binding"/>
    <property type="evidence" value="ECO:0007669"/>
    <property type="project" value="UniProtKB-KW"/>
</dbReference>
<evidence type="ECO:0000256" key="4">
    <source>
        <dbReference type="ARBA" id="ARBA00022801"/>
    </source>
</evidence>
<organism evidence="9">
    <name type="scientific">Tityus serrulatus</name>
    <name type="common">Brazilian yellow scorpion</name>
    <dbReference type="NCBI Taxonomy" id="6887"/>
    <lineage>
        <taxon>Eukaryota</taxon>
        <taxon>Metazoa</taxon>
        <taxon>Ecdysozoa</taxon>
        <taxon>Arthropoda</taxon>
        <taxon>Chelicerata</taxon>
        <taxon>Arachnida</taxon>
        <taxon>Scorpiones</taxon>
        <taxon>Buthida</taxon>
        <taxon>Buthoidea</taxon>
        <taxon>Buthidae</taxon>
        <taxon>Tityus</taxon>
    </lineage>
</organism>
<evidence type="ECO:0000256" key="2">
    <source>
        <dbReference type="ARBA" id="ARBA00022670"/>
    </source>
</evidence>
<protein>
    <submittedName>
        <fullName evidence="9">Metalloserrulase 5</fullName>
    </submittedName>
</protein>
<comment type="caution">
    <text evidence="7">Lacks conserved residue(s) required for the propagation of feature annotation.</text>
</comment>
<dbReference type="PANTHER" id="PTHR11905:SF159">
    <property type="entry name" value="ADAM METALLOPROTEASE"/>
    <property type="match status" value="1"/>
</dbReference>
<dbReference type="Pfam" id="PF13688">
    <property type="entry name" value="Reprolysin_5"/>
    <property type="match status" value="1"/>
</dbReference>
<dbReference type="SUPFAM" id="SSF55486">
    <property type="entry name" value="Metalloproteases ('zincins'), catalytic domain"/>
    <property type="match status" value="1"/>
</dbReference>
<feature type="binding site" evidence="7">
    <location>
        <position position="333"/>
    </location>
    <ligand>
        <name>Zn(2+)</name>
        <dbReference type="ChEBI" id="CHEBI:29105"/>
        <note>catalytic</note>
    </ligand>
</feature>
<evidence type="ECO:0000313" key="9">
    <source>
        <dbReference type="EMBL" id="AIJ02113.2"/>
    </source>
</evidence>
<evidence type="ECO:0000259" key="8">
    <source>
        <dbReference type="PROSITE" id="PS50215"/>
    </source>
</evidence>
<proteinExistence type="evidence at transcript level"/>
<dbReference type="GO" id="GO:0006509">
    <property type="term" value="P:membrane protein ectodomain proteolysis"/>
    <property type="evidence" value="ECO:0007669"/>
    <property type="project" value="TreeGrafter"/>
</dbReference>
<reference evidence="9" key="1">
    <citation type="journal article" date="2014" name="Toxicon">
        <title>Molecular and functional characterization of metalloserrulases, new metalloproteases from the Tityus serrulatus venom gland.</title>
        <authorList>
            <person name="Carmo A.O."/>
            <person name="Oliveira-Mendes B.B."/>
            <person name="Horta C.C."/>
            <person name="Magalhaes B.F."/>
            <person name="Dantas A.E."/>
            <person name="Chaves L.M."/>
            <person name="Chavez-Olortegui C."/>
            <person name="Kalapothakis E."/>
        </authorList>
    </citation>
    <scope>NUCLEOTIDE SEQUENCE</scope>
    <source>
        <tissue evidence="9">Venom gland</tissue>
    </source>
</reference>
<dbReference type="AlphaFoldDB" id="A0A076L7Z5"/>
<dbReference type="PANTHER" id="PTHR11905">
    <property type="entry name" value="ADAM A DISINTEGRIN AND METALLOPROTEASE DOMAIN"/>
    <property type="match status" value="1"/>
</dbReference>
<keyword evidence="4" id="KW-0378">Hydrolase</keyword>
<dbReference type="InterPro" id="IPR001590">
    <property type="entry name" value="Peptidase_M12B"/>
</dbReference>
<evidence type="ECO:0000256" key="3">
    <source>
        <dbReference type="ARBA" id="ARBA00022723"/>
    </source>
</evidence>
<feature type="domain" description="Peptidase M12B" evidence="8">
    <location>
        <begin position="172"/>
        <end position="396"/>
    </location>
</feature>
<keyword evidence="2" id="KW-0645">Protease</keyword>
<dbReference type="InterPro" id="IPR024079">
    <property type="entry name" value="MetalloPept_cat_dom_sf"/>
</dbReference>
<evidence type="ECO:0000256" key="7">
    <source>
        <dbReference type="PROSITE-ProRule" id="PRU00276"/>
    </source>
</evidence>
<feature type="active site" evidence="7">
    <location>
        <position position="330"/>
    </location>
</feature>
<accession>A0A076L7Z5</accession>
<feature type="binding site" evidence="7">
    <location>
        <position position="339"/>
    </location>
    <ligand>
        <name>Zn(2+)</name>
        <dbReference type="ChEBI" id="CHEBI:29105"/>
        <note>catalytic</note>
    </ligand>
</feature>
<keyword evidence="6" id="KW-0482">Metalloprotease</keyword>
<name>A0A076L7Z5_TITSE</name>
<dbReference type="EMBL" id="KM115020">
    <property type="protein sequence ID" value="AIJ02113.2"/>
    <property type="molecule type" value="mRNA"/>
</dbReference>
<sequence>MYIVYIFLFAAVSAIPNSRNDIVFPTVETSRSGVKTIKFRALGQDVELNLEPAGQILGEKFVFVGENGQLYHPVDVKNLRSKLYRNSAKGAALLIDEEEPLTIEGVVNEKLRIAPLESRRMDEDGRIAHQIVEEINEEKLPLHYDMIQMNNERELEREVESIKTLATDDQCIVIEILSVTDKLVTKRFATDEALTQHMTLTYVKVQNIFDTLELGIKVRLIGIEAYTNETEPSFIEDSAIPGHEKYLHFVKLLRNLGNYYCKQNEGLAKDADIIMLTTDRPLADISSEGKLNTNIGGVANYASVCHPCYKVGVGVYYSYSYARVEVLAHEAAHLIGIPHDGEGEYYGMLGAKNCSVKYGYFMGNAGKNHTKFSECSKANAEYLLSLTKAKCVYEDCEVEWIE</sequence>
<evidence type="ECO:0000256" key="5">
    <source>
        <dbReference type="ARBA" id="ARBA00022833"/>
    </source>
</evidence>
<evidence type="ECO:0000256" key="6">
    <source>
        <dbReference type="ARBA" id="ARBA00023049"/>
    </source>
</evidence>
<dbReference type="GO" id="GO:0004222">
    <property type="term" value="F:metalloendopeptidase activity"/>
    <property type="evidence" value="ECO:0007669"/>
    <property type="project" value="InterPro"/>
</dbReference>
<keyword evidence="3 7" id="KW-0479">Metal-binding</keyword>